<dbReference type="OrthoDB" id="10530650at2759"/>
<evidence type="ECO:0000313" key="3">
    <source>
        <dbReference type="Proteomes" id="UP000728032"/>
    </source>
</evidence>
<dbReference type="Proteomes" id="UP000728032">
    <property type="component" value="Unassembled WGS sequence"/>
</dbReference>
<feature type="non-terminal residue" evidence="2">
    <location>
        <position position="1"/>
    </location>
</feature>
<feature type="region of interest" description="Disordered" evidence="1">
    <location>
        <begin position="141"/>
        <end position="256"/>
    </location>
</feature>
<feature type="compositionally biased region" description="Basic and acidic residues" evidence="1">
    <location>
        <begin position="61"/>
        <end position="72"/>
    </location>
</feature>
<feature type="compositionally biased region" description="Polar residues" evidence="1">
    <location>
        <begin position="222"/>
        <end position="232"/>
    </location>
</feature>
<feature type="compositionally biased region" description="Pro residues" evidence="1">
    <location>
        <begin position="240"/>
        <end position="255"/>
    </location>
</feature>
<protein>
    <submittedName>
        <fullName evidence="2">Uncharacterized protein</fullName>
    </submittedName>
</protein>
<sequence>MDTKRLSLNHHLHEHMDTIRSSASFKIFRRYVFYRQIVKCINECKAQAGQAKKFVENIKDNSKQRGTDRTDVEGDDFDGWGSDFDSDENDDSEDLKSKTSLIGNNLKQNSEDLLYEPVSDYMSDGSFTRLDAQLTDTETNTLQTQTDNHEPIGHVVHNSNTLTSDNVESHDINRENTQFNGNGGTEGGSASPKPSPRLMPKPPTTKPEVPKNKPQIIPRKPFTNNSVKTAPNPQIKRPPSEPPPPPLPKSPPPVSPVVIPSDLNLIFNESSGYSLNSQNISEDTYESIVLPLTEDEYLSPISVEIPALREQNKSFAAKTQFLSSQSLNHCFADDYQSFREISKSVEQIHQLDTTEENYEIVNDCQELNGNQLSANQRPLLPKVKEPPVVPKSNPISDVFSNIPNWSRSSKEKKTGRPESDTNLDDHSLRSQSLEFINHNNSLGNYR</sequence>
<evidence type="ECO:0000313" key="2">
    <source>
        <dbReference type="EMBL" id="CAD7647847.1"/>
    </source>
</evidence>
<name>A0A7R9QKQ7_9ACAR</name>
<proteinExistence type="predicted"/>
<feature type="compositionally biased region" description="Polar residues" evidence="1">
    <location>
        <begin position="393"/>
        <end position="407"/>
    </location>
</feature>
<feature type="compositionally biased region" description="Acidic residues" evidence="1">
    <location>
        <begin position="73"/>
        <end position="93"/>
    </location>
</feature>
<feature type="region of interest" description="Disordered" evidence="1">
    <location>
        <begin position="385"/>
        <end position="432"/>
    </location>
</feature>
<dbReference type="EMBL" id="OC917729">
    <property type="protein sequence ID" value="CAD7647847.1"/>
    <property type="molecule type" value="Genomic_DNA"/>
</dbReference>
<feature type="region of interest" description="Disordered" evidence="1">
    <location>
        <begin position="61"/>
        <end position="97"/>
    </location>
</feature>
<feature type="compositionally biased region" description="Basic and acidic residues" evidence="1">
    <location>
        <begin position="408"/>
        <end position="428"/>
    </location>
</feature>
<reference evidence="2" key="1">
    <citation type="submission" date="2020-11" db="EMBL/GenBank/DDBJ databases">
        <authorList>
            <person name="Tran Van P."/>
        </authorList>
    </citation>
    <scope>NUCLEOTIDE SEQUENCE</scope>
</reference>
<gene>
    <name evidence="2" type="ORF">ONB1V03_LOCUS6460</name>
</gene>
<feature type="compositionally biased region" description="Polar residues" evidence="1">
    <location>
        <begin position="157"/>
        <end position="166"/>
    </location>
</feature>
<dbReference type="AlphaFoldDB" id="A0A7R9QKQ7"/>
<keyword evidence="3" id="KW-1185">Reference proteome</keyword>
<evidence type="ECO:0000256" key="1">
    <source>
        <dbReference type="SAM" id="MobiDB-lite"/>
    </source>
</evidence>
<feature type="compositionally biased region" description="Pro residues" evidence="1">
    <location>
        <begin position="193"/>
        <end position="205"/>
    </location>
</feature>
<organism evidence="2">
    <name type="scientific">Oppiella nova</name>
    <dbReference type="NCBI Taxonomy" id="334625"/>
    <lineage>
        <taxon>Eukaryota</taxon>
        <taxon>Metazoa</taxon>
        <taxon>Ecdysozoa</taxon>
        <taxon>Arthropoda</taxon>
        <taxon>Chelicerata</taxon>
        <taxon>Arachnida</taxon>
        <taxon>Acari</taxon>
        <taxon>Acariformes</taxon>
        <taxon>Sarcoptiformes</taxon>
        <taxon>Oribatida</taxon>
        <taxon>Brachypylina</taxon>
        <taxon>Oppioidea</taxon>
        <taxon>Oppiidae</taxon>
        <taxon>Oppiella</taxon>
    </lineage>
</organism>
<dbReference type="EMBL" id="CAJPVJ010002904">
    <property type="protein sequence ID" value="CAG2166945.1"/>
    <property type="molecule type" value="Genomic_DNA"/>
</dbReference>
<accession>A0A7R9QKQ7</accession>